<organism evidence="3 4">
    <name type="scientific">Litoreibacter roseus</name>
    <dbReference type="NCBI Taxonomy" id="2601869"/>
    <lineage>
        <taxon>Bacteria</taxon>
        <taxon>Pseudomonadati</taxon>
        <taxon>Pseudomonadota</taxon>
        <taxon>Alphaproteobacteria</taxon>
        <taxon>Rhodobacterales</taxon>
        <taxon>Roseobacteraceae</taxon>
        <taxon>Litoreibacter</taxon>
    </lineage>
</organism>
<dbReference type="PANTHER" id="PTHR32309:SF31">
    <property type="entry name" value="CAPSULAR EXOPOLYSACCHARIDE FAMILY"/>
    <property type="match status" value="1"/>
</dbReference>
<name>A0A6N6JEF5_9RHOB</name>
<evidence type="ECO:0008006" key="5">
    <source>
        <dbReference type="Google" id="ProtNLM"/>
    </source>
</evidence>
<reference evidence="3 4" key="1">
    <citation type="submission" date="2019-12" db="EMBL/GenBank/DDBJ databases">
        <title>Litoreibacter badius sp. nov., a novel bacteriochlorophyll a-containing bacterium in the genus Litoreibacter.</title>
        <authorList>
            <person name="Kanamuro M."/>
            <person name="Takabe Y."/>
            <person name="Mori K."/>
            <person name="Takaichi S."/>
            <person name="Hanada S."/>
        </authorList>
    </citation>
    <scope>NUCLEOTIDE SEQUENCE [LARGE SCALE GENOMIC DNA]</scope>
    <source>
        <strain evidence="3 4">K6</strain>
    </source>
</reference>
<accession>A0A6N6JEF5</accession>
<evidence type="ECO:0000313" key="4">
    <source>
        <dbReference type="Proteomes" id="UP000436822"/>
    </source>
</evidence>
<keyword evidence="1" id="KW-1133">Transmembrane helix</keyword>
<gene>
    <name evidence="3" type="ORF">KIN_16700</name>
</gene>
<feature type="signal peptide" evidence="2">
    <location>
        <begin position="1"/>
        <end position="18"/>
    </location>
</feature>
<dbReference type="EMBL" id="BLJE01000002">
    <property type="protein sequence ID" value="GFE64596.1"/>
    <property type="molecule type" value="Genomic_DNA"/>
</dbReference>
<keyword evidence="1" id="KW-0472">Membrane</keyword>
<dbReference type="AlphaFoldDB" id="A0A6N6JEF5"/>
<dbReference type="Proteomes" id="UP000436822">
    <property type="component" value="Unassembled WGS sequence"/>
</dbReference>
<protein>
    <recommendedName>
        <fullName evidence="5">Polysaccharide chain length determinant N-terminal domain-containing protein</fullName>
    </recommendedName>
</protein>
<comment type="caution">
    <text evidence="3">The sequence shown here is derived from an EMBL/GenBank/DDBJ whole genome shotgun (WGS) entry which is preliminary data.</text>
</comment>
<keyword evidence="4" id="KW-1185">Reference proteome</keyword>
<keyword evidence="1" id="KW-0812">Transmembrane</keyword>
<dbReference type="PANTHER" id="PTHR32309">
    <property type="entry name" value="TYROSINE-PROTEIN KINASE"/>
    <property type="match status" value="1"/>
</dbReference>
<dbReference type="RefSeq" id="WP_159805906.1">
    <property type="nucleotide sequence ID" value="NZ_BLJE01000002.1"/>
</dbReference>
<evidence type="ECO:0000256" key="2">
    <source>
        <dbReference type="SAM" id="SignalP"/>
    </source>
</evidence>
<proteinExistence type="predicted"/>
<evidence type="ECO:0000256" key="1">
    <source>
        <dbReference type="SAM" id="Phobius"/>
    </source>
</evidence>
<feature type="transmembrane region" description="Helical" evidence="1">
    <location>
        <begin position="327"/>
        <end position="348"/>
    </location>
</feature>
<sequence>MNTRFHLWMSLKRLPAYALILGAGAAATHWGVSNFPLTYTATTEVMLQTPERPDTARGAEGTLLRHLATRPDVLAQLVQDLGLESTFGADATSVHEALRDSLVVDIIANTSDATILRARHGHGNAEIAQALTLGVAGQIIDEQKKRLMATATRQRQSLELSAARAEHALNTQSKRILEFTQTNSDLSPTAVAARTKKLTELQTQRASLLKVKPPQPTETSLAALRQAPTKTNGAKFVGHTTDPQPAVGAPLAEVEAQIAKINAEQTLAPEKALALETLREEEGRLASLYRNATDALSQYDNRINQTATSSIVGPFVQTTATSLRLKWLILISGALMTVSGLWLVGSFFRRSDRRIHRAKDISHGLGLTPLAVIPNFSKTLS</sequence>
<keyword evidence="2" id="KW-0732">Signal</keyword>
<feature type="chain" id="PRO_5026984972" description="Polysaccharide chain length determinant N-terminal domain-containing protein" evidence="2">
    <location>
        <begin position="19"/>
        <end position="381"/>
    </location>
</feature>
<dbReference type="InterPro" id="IPR050445">
    <property type="entry name" value="Bact_polysacc_biosynth/exp"/>
</dbReference>
<evidence type="ECO:0000313" key="3">
    <source>
        <dbReference type="EMBL" id="GFE64596.1"/>
    </source>
</evidence>